<sequence length="49" mass="5915">MTQRLYSHVEKEAFNYPFAYLADTTDLEEKTVRADFKKKAEFLAAWHRF</sequence>
<dbReference type="AlphaFoldDB" id="A0A328XJ02"/>
<dbReference type="Proteomes" id="UP000249700">
    <property type="component" value="Unassembled WGS sequence"/>
</dbReference>
<proteinExistence type="predicted"/>
<protein>
    <submittedName>
        <fullName evidence="1">Uncharacterized protein</fullName>
    </submittedName>
</protein>
<evidence type="ECO:0000313" key="2">
    <source>
        <dbReference type="Proteomes" id="UP000249700"/>
    </source>
</evidence>
<accession>A0A328XJ02</accession>
<comment type="caution">
    <text evidence="1">The sequence shown here is derived from an EMBL/GenBank/DDBJ whole genome shotgun (WGS) entry which is preliminary data.</text>
</comment>
<reference evidence="1 2" key="1">
    <citation type="submission" date="2018-06" db="EMBL/GenBank/DDBJ databases">
        <title>Comparative analysis of microorganisms from saline springs in Andes Mountain Range, Colombia.</title>
        <authorList>
            <person name="Rubin E."/>
        </authorList>
    </citation>
    <scope>NUCLEOTIDE SEQUENCE [LARGE SCALE GENOMIC DNA]</scope>
    <source>
        <strain evidence="1 2">USBA-857</strain>
    </source>
</reference>
<dbReference type="EMBL" id="QLSX01000011">
    <property type="protein sequence ID" value="RAR58579.1"/>
    <property type="molecule type" value="Genomic_DNA"/>
</dbReference>
<name>A0A328XJ02_9GAMM</name>
<gene>
    <name evidence="1" type="ORF">BCL93_11165</name>
</gene>
<evidence type="ECO:0000313" key="1">
    <source>
        <dbReference type="EMBL" id="RAR58579.1"/>
    </source>
</evidence>
<organism evidence="1 2">
    <name type="scientific">Onishia taeanensis</name>
    <dbReference type="NCBI Taxonomy" id="284577"/>
    <lineage>
        <taxon>Bacteria</taxon>
        <taxon>Pseudomonadati</taxon>
        <taxon>Pseudomonadota</taxon>
        <taxon>Gammaproteobacteria</taxon>
        <taxon>Oceanospirillales</taxon>
        <taxon>Halomonadaceae</taxon>
        <taxon>Onishia</taxon>
    </lineage>
</organism>